<evidence type="ECO:0000313" key="5">
    <source>
        <dbReference type="EMBL" id="OXA81296.1"/>
    </source>
</evidence>
<dbReference type="PANTHER" id="PTHR43280:SF2">
    <property type="entry name" value="HTH-TYPE TRANSCRIPTIONAL REGULATOR EXSA"/>
    <property type="match status" value="1"/>
</dbReference>
<dbReference type="InterPro" id="IPR009057">
    <property type="entry name" value="Homeodomain-like_sf"/>
</dbReference>
<dbReference type="SMART" id="SM00342">
    <property type="entry name" value="HTH_ARAC"/>
    <property type="match status" value="1"/>
</dbReference>
<dbReference type="InterPro" id="IPR003313">
    <property type="entry name" value="AraC-bd"/>
</dbReference>
<evidence type="ECO:0000256" key="3">
    <source>
        <dbReference type="ARBA" id="ARBA00023163"/>
    </source>
</evidence>
<keyword evidence="3" id="KW-0804">Transcription</keyword>
<evidence type="ECO:0000256" key="1">
    <source>
        <dbReference type="ARBA" id="ARBA00023015"/>
    </source>
</evidence>
<keyword evidence="6" id="KW-1185">Reference proteome</keyword>
<dbReference type="InterPro" id="IPR037923">
    <property type="entry name" value="HTH-like"/>
</dbReference>
<dbReference type="InterPro" id="IPR020449">
    <property type="entry name" value="Tscrpt_reg_AraC-type_HTH"/>
</dbReference>
<accession>A0ABX4BVC1</accession>
<dbReference type="Proteomes" id="UP000198382">
    <property type="component" value="Unassembled WGS sequence"/>
</dbReference>
<reference evidence="5 6" key="1">
    <citation type="submission" date="2016-11" db="EMBL/GenBank/DDBJ databases">
        <title>Whole genomes of Flavobacteriaceae.</title>
        <authorList>
            <person name="Stine C."/>
            <person name="Li C."/>
            <person name="Tadesse D."/>
        </authorList>
    </citation>
    <scope>NUCLEOTIDE SEQUENCE [LARGE SCALE GENOMIC DNA]</scope>
    <source>
        <strain evidence="5 6">DSM 15937</strain>
    </source>
</reference>
<dbReference type="SUPFAM" id="SSF46689">
    <property type="entry name" value="Homeodomain-like"/>
    <property type="match status" value="1"/>
</dbReference>
<dbReference type="Gene3D" id="1.10.10.60">
    <property type="entry name" value="Homeodomain-like"/>
    <property type="match status" value="1"/>
</dbReference>
<keyword evidence="1" id="KW-0805">Transcription regulation</keyword>
<dbReference type="PROSITE" id="PS01124">
    <property type="entry name" value="HTH_ARAC_FAMILY_2"/>
    <property type="match status" value="1"/>
</dbReference>
<keyword evidence="2" id="KW-0238">DNA-binding</keyword>
<comment type="caution">
    <text evidence="5">The sequence shown here is derived from an EMBL/GenBank/DDBJ whole genome shotgun (WGS) entry which is preliminary data.</text>
</comment>
<dbReference type="EMBL" id="MUGV01000007">
    <property type="protein sequence ID" value="OXA81296.1"/>
    <property type="molecule type" value="Genomic_DNA"/>
</dbReference>
<evidence type="ECO:0000313" key="6">
    <source>
        <dbReference type="Proteomes" id="UP000198382"/>
    </source>
</evidence>
<dbReference type="InterPro" id="IPR018060">
    <property type="entry name" value="HTH_AraC"/>
</dbReference>
<dbReference type="PANTHER" id="PTHR43280">
    <property type="entry name" value="ARAC-FAMILY TRANSCRIPTIONAL REGULATOR"/>
    <property type="match status" value="1"/>
</dbReference>
<evidence type="ECO:0000259" key="4">
    <source>
        <dbReference type="PROSITE" id="PS01124"/>
    </source>
</evidence>
<name>A0ABX4BVC1_FLAFR</name>
<dbReference type="Pfam" id="PF02311">
    <property type="entry name" value="AraC_binding"/>
    <property type="match status" value="1"/>
</dbReference>
<dbReference type="PRINTS" id="PR00032">
    <property type="entry name" value="HTHARAC"/>
</dbReference>
<protein>
    <submittedName>
        <fullName evidence="5">AraC family transcriptional regulator</fullName>
    </submittedName>
</protein>
<gene>
    <name evidence="5" type="ORF">B0A65_03315</name>
</gene>
<proteinExistence type="predicted"/>
<dbReference type="Pfam" id="PF12833">
    <property type="entry name" value="HTH_18"/>
    <property type="match status" value="1"/>
</dbReference>
<organism evidence="5 6">
    <name type="scientific">Flavobacterium frigidimaris</name>
    <dbReference type="NCBI Taxonomy" id="262320"/>
    <lineage>
        <taxon>Bacteria</taxon>
        <taxon>Pseudomonadati</taxon>
        <taxon>Bacteroidota</taxon>
        <taxon>Flavobacteriia</taxon>
        <taxon>Flavobacteriales</taxon>
        <taxon>Flavobacteriaceae</taxon>
        <taxon>Flavobacterium</taxon>
    </lineage>
</organism>
<dbReference type="SUPFAM" id="SSF51215">
    <property type="entry name" value="Regulatory protein AraC"/>
    <property type="match status" value="1"/>
</dbReference>
<sequence>MPKKPKNIPIIAKSKDGEGIFISTMSVEDTDLFEDVKHSHRDDYHLFSLQLKGTTSLEIDFQKYTIESSSIFYINPNQVHRVVSFQNVSFSSLAITNASLSQENLKLLEEITPVKPLFLSAEKLSMVSEVVSLCLKFFERKDEKLYHSLLKDSCNVLVSLIASYYLEETHSADKLSRFETITKSFKTVLEHNFRTIKKPTAYAQLLTISTPYLNECIKNTTGYSVTHHIQQRIVLEAKRLLYHSGISVKEIAAELGYDDYPYFSRLFTKVAGISPLAFRKKNLE</sequence>
<evidence type="ECO:0000256" key="2">
    <source>
        <dbReference type="ARBA" id="ARBA00023125"/>
    </source>
</evidence>
<feature type="domain" description="HTH araC/xylS-type" evidence="4">
    <location>
        <begin position="183"/>
        <end position="281"/>
    </location>
</feature>